<proteinExistence type="predicted"/>
<protein>
    <submittedName>
        <fullName evidence="2">Uncharacterized protein</fullName>
    </submittedName>
</protein>
<feature type="region of interest" description="Disordered" evidence="1">
    <location>
        <begin position="1"/>
        <end position="43"/>
    </location>
</feature>
<keyword evidence="3" id="KW-1185">Reference proteome</keyword>
<evidence type="ECO:0000313" key="2">
    <source>
        <dbReference type="EMBL" id="KAF0905783.1"/>
    </source>
</evidence>
<accession>A0A6G1D220</accession>
<evidence type="ECO:0000313" key="3">
    <source>
        <dbReference type="Proteomes" id="UP000479710"/>
    </source>
</evidence>
<feature type="compositionally biased region" description="Gly residues" evidence="1">
    <location>
        <begin position="1"/>
        <end position="14"/>
    </location>
</feature>
<evidence type="ECO:0000256" key="1">
    <source>
        <dbReference type="SAM" id="MobiDB-lite"/>
    </source>
</evidence>
<name>A0A6G1D220_9ORYZ</name>
<dbReference type="AlphaFoldDB" id="A0A6G1D220"/>
<dbReference type="Proteomes" id="UP000479710">
    <property type="component" value="Unassembled WGS sequence"/>
</dbReference>
<dbReference type="EMBL" id="SPHZ02000007">
    <property type="protein sequence ID" value="KAF0905783.1"/>
    <property type="molecule type" value="Genomic_DNA"/>
</dbReference>
<reference evidence="2 3" key="1">
    <citation type="submission" date="2019-11" db="EMBL/GenBank/DDBJ databases">
        <title>Whole genome sequence of Oryza granulata.</title>
        <authorList>
            <person name="Li W."/>
        </authorList>
    </citation>
    <scope>NUCLEOTIDE SEQUENCE [LARGE SCALE GENOMIC DNA]</scope>
    <source>
        <strain evidence="3">cv. Menghai</strain>
        <tissue evidence="2">Leaf</tissue>
    </source>
</reference>
<organism evidence="2 3">
    <name type="scientific">Oryza meyeriana var. granulata</name>
    <dbReference type="NCBI Taxonomy" id="110450"/>
    <lineage>
        <taxon>Eukaryota</taxon>
        <taxon>Viridiplantae</taxon>
        <taxon>Streptophyta</taxon>
        <taxon>Embryophyta</taxon>
        <taxon>Tracheophyta</taxon>
        <taxon>Spermatophyta</taxon>
        <taxon>Magnoliopsida</taxon>
        <taxon>Liliopsida</taxon>
        <taxon>Poales</taxon>
        <taxon>Poaceae</taxon>
        <taxon>BOP clade</taxon>
        <taxon>Oryzoideae</taxon>
        <taxon>Oryzeae</taxon>
        <taxon>Oryzinae</taxon>
        <taxon>Oryza</taxon>
        <taxon>Oryza meyeriana</taxon>
    </lineage>
</organism>
<gene>
    <name evidence="2" type="ORF">E2562_008836</name>
</gene>
<sequence length="59" mass="6191">MASAGGWGGYGGGRPPFEESPIEATIDAGGWGGGGGGMVGRGDRAWWGWRRYGHGRRLR</sequence>
<comment type="caution">
    <text evidence="2">The sequence shown here is derived from an EMBL/GenBank/DDBJ whole genome shotgun (WGS) entry which is preliminary data.</text>
</comment>
<feature type="compositionally biased region" description="Gly residues" evidence="1">
    <location>
        <begin position="29"/>
        <end position="40"/>
    </location>
</feature>